<keyword evidence="6" id="KW-1185">Reference proteome</keyword>
<dbReference type="InterPro" id="IPR002018">
    <property type="entry name" value="CarbesteraseB"/>
</dbReference>
<evidence type="ECO:0000256" key="1">
    <source>
        <dbReference type="ARBA" id="ARBA00005964"/>
    </source>
</evidence>
<proteinExistence type="inferred from homology"/>
<evidence type="ECO:0000313" key="5">
    <source>
        <dbReference type="EMBL" id="RYO87749.1"/>
    </source>
</evidence>
<keyword evidence="2 3" id="KW-0378">Hydrolase</keyword>
<dbReference type="AlphaFoldDB" id="A0A4Q4SYS3"/>
<comment type="caution">
    <text evidence="5">The sequence shown here is derived from an EMBL/GenBank/DDBJ whole genome shotgun (WGS) entry which is preliminary data.</text>
</comment>
<dbReference type="PANTHER" id="PTHR11559">
    <property type="entry name" value="CARBOXYLESTERASE"/>
    <property type="match status" value="1"/>
</dbReference>
<dbReference type="InterPro" id="IPR029058">
    <property type="entry name" value="AB_hydrolase_fold"/>
</dbReference>
<name>A0A4Q4SYS3_9PEZI</name>
<dbReference type="EMBL" id="QJNU01000742">
    <property type="protein sequence ID" value="RYO87749.1"/>
    <property type="molecule type" value="Genomic_DNA"/>
</dbReference>
<dbReference type="InterPro" id="IPR050309">
    <property type="entry name" value="Type-B_Carboxylest/Lipase"/>
</dbReference>
<dbReference type="STRING" id="155417.A0A4Q4SYS3"/>
<feature type="domain" description="Carboxylesterase type B" evidence="4">
    <location>
        <begin position="27"/>
        <end position="425"/>
    </location>
</feature>
<gene>
    <name evidence="5" type="ORF">DL764_008824</name>
</gene>
<dbReference type="Gene3D" id="3.40.50.1820">
    <property type="entry name" value="alpha/beta hydrolase"/>
    <property type="match status" value="1"/>
</dbReference>
<dbReference type="OrthoDB" id="408631at2759"/>
<evidence type="ECO:0000256" key="2">
    <source>
        <dbReference type="ARBA" id="ARBA00022801"/>
    </source>
</evidence>
<dbReference type="Pfam" id="PF00135">
    <property type="entry name" value="COesterase"/>
    <property type="match status" value="1"/>
</dbReference>
<dbReference type="InterPro" id="IPR019826">
    <property type="entry name" value="Carboxylesterase_B_AS"/>
</dbReference>
<keyword evidence="3" id="KW-0732">Signal</keyword>
<evidence type="ECO:0000313" key="6">
    <source>
        <dbReference type="Proteomes" id="UP000293360"/>
    </source>
</evidence>
<sequence length="534" mass="58428">MLRPHVVFVWLALVAGLCHAQDLLAALGYGTFEGAYSGEYNISYWQKIPFAAPPVGENRFRAPQPPLPITDGVYDSSQTFDMCPQRTVNGSEDCLYLGLYSRPWTRGQPLRPVVVTFYGGGFIQGSASFKPPPSAYPILNVSSTTDLVFVYPNYRTNAFGFLAGREVAADPRSDANAGLLDQDAALRWVRRHIAAFGGDPHRVTVWGQSAGGGSVVAQVVAQSGRAAANGAGSKYGHRRPLFQRALASSPFWPKTYRYDHPEVQWRYDTLVNLTGCGAGPGSLACLKAADVQAIRDASLVVVDARKHETTTFGWGPVIDGSFLREPLSAVSADGPLRIQHGFAMYNTHEGEGFTPGSLSLGSDDDFDEWLAGYLPELTDDDLARLREAYPAEGSAELIERYDDPRTRAGLVYRDSVLACPAYWMAGGARKGGWLGEYTIPPAAHASDVYWWNTINNAQKTDRLHYEGYAGAMASFFMTGDPNALKLTADDVPGMPRLDSGEEFVIDSEGFTSAKLIQFEERCRLWRELAPRVPI</sequence>
<dbReference type="SUPFAM" id="SSF53474">
    <property type="entry name" value="alpha/beta-Hydrolases"/>
    <property type="match status" value="1"/>
</dbReference>
<reference evidence="5 6" key="1">
    <citation type="submission" date="2018-06" db="EMBL/GenBank/DDBJ databases">
        <title>Complete Genomes of Monosporascus.</title>
        <authorList>
            <person name="Robinson A.J."/>
            <person name="Natvig D.O."/>
        </authorList>
    </citation>
    <scope>NUCLEOTIDE SEQUENCE [LARGE SCALE GENOMIC DNA]</scope>
    <source>
        <strain evidence="5 6">CBS 110550</strain>
    </source>
</reference>
<evidence type="ECO:0000259" key="4">
    <source>
        <dbReference type="Pfam" id="PF00135"/>
    </source>
</evidence>
<dbReference type="GO" id="GO:0016787">
    <property type="term" value="F:hydrolase activity"/>
    <property type="evidence" value="ECO:0007669"/>
    <property type="project" value="UniProtKB-KW"/>
</dbReference>
<accession>A0A4Q4SYS3</accession>
<dbReference type="FunFam" id="3.40.50.1820:FF:000299">
    <property type="entry name" value="Carboxylic ester hydrolase"/>
    <property type="match status" value="1"/>
</dbReference>
<feature type="chain" id="PRO_5020884405" description="Carboxylic ester hydrolase" evidence="3">
    <location>
        <begin position="21"/>
        <end position="534"/>
    </location>
</feature>
<protein>
    <recommendedName>
        <fullName evidence="3">Carboxylic ester hydrolase</fullName>
        <ecNumber evidence="3">3.1.1.-</ecNumber>
    </recommendedName>
</protein>
<evidence type="ECO:0000256" key="3">
    <source>
        <dbReference type="RuleBase" id="RU361235"/>
    </source>
</evidence>
<dbReference type="Proteomes" id="UP000293360">
    <property type="component" value="Unassembled WGS sequence"/>
</dbReference>
<comment type="similarity">
    <text evidence="1 3">Belongs to the type-B carboxylesterase/lipase family.</text>
</comment>
<organism evidence="5 6">
    <name type="scientific">Monosporascus ibericus</name>
    <dbReference type="NCBI Taxonomy" id="155417"/>
    <lineage>
        <taxon>Eukaryota</taxon>
        <taxon>Fungi</taxon>
        <taxon>Dikarya</taxon>
        <taxon>Ascomycota</taxon>
        <taxon>Pezizomycotina</taxon>
        <taxon>Sordariomycetes</taxon>
        <taxon>Xylariomycetidae</taxon>
        <taxon>Xylariales</taxon>
        <taxon>Xylariales incertae sedis</taxon>
        <taxon>Monosporascus</taxon>
    </lineage>
</organism>
<feature type="signal peptide" evidence="3">
    <location>
        <begin position="1"/>
        <end position="20"/>
    </location>
</feature>
<dbReference type="PROSITE" id="PS00122">
    <property type="entry name" value="CARBOXYLESTERASE_B_1"/>
    <property type="match status" value="1"/>
</dbReference>
<dbReference type="EC" id="3.1.1.-" evidence="3"/>